<proteinExistence type="predicted"/>
<dbReference type="InterPro" id="IPR011990">
    <property type="entry name" value="TPR-like_helical_dom_sf"/>
</dbReference>
<comment type="caution">
    <text evidence="7">The sequence shown here is derived from an EMBL/GenBank/DDBJ whole genome shotgun (WGS) entry which is preliminary data.</text>
</comment>
<evidence type="ECO:0000313" key="4">
    <source>
        <dbReference type="EMBL" id="MTU29531.1"/>
    </source>
</evidence>
<dbReference type="EMBL" id="QSEF01000024">
    <property type="protein sequence ID" value="RGZ44960.1"/>
    <property type="molecule type" value="Genomic_DNA"/>
</dbReference>
<dbReference type="SMART" id="SM00028">
    <property type="entry name" value="TPR"/>
    <property type="match status" value="3"/>
</dbReference>
<evidence type="ECO:0000313" key="7">
    <source>
        <dbReference type="EMBL" id="RHH78596.1"/>
    </source>
</evidence>
<evidence type="ECO:0000313" key="10">
    <source>
        <dbReference type="Proteomes" id="UP000285173"/>
    </source>
</evidence>
<protein>
    <submittedName>
        <fullName evidence="4">Tetratricopeptide repeat protein</fullName>
    </submittedName>
</protein>
<gene>
    <name evidence="7" type="ORF">DW191_08005</name>
    <name evidence="6" type="ORF">DW986_15710</name>
    <name evidence="5" type="ORF">DXB61_01155</name>
    <name evidence="4" type="ORF">GMD66_09965</name>
</gene>
<evidence type="ECO:0000256" key="2">
    <source>
        <dbReference type="ARBA" id="ARBA00022803"/>
    </source>
</evidence>
<evidence type="ECO:0000313" key="9">
    <source>
        <dbReference type="Proteomes" id="UP000283732"/>
    </source>
</evidence>
<evidence type="ECO:0000313" key="8">
    <source>
        <dbReference type="Proteomes" id="UP000261088"/>
    </source>
</evidence>
<dbReference type="EMBL" id="QSUP01000001">
    <property type="protein sequence ID" value="RGN54308.1"/>
    <property type="molecule type" value="Genomic_DNA"/>
</dbReference>
<keyword evidence="1" id="KW-0677">Repeat</keyword>
<dbReference type="EMBL" id="WNCR01000003">
    <property type="protein sequence ID" value="MTU29531.1"/>
    <property type="molecule type" value="Genomic_DNA"/>
</dbReference>
<accession>A0A3R6IYL1</accession>
<dbReference type="AlphaFoldDB" id="A0A3R6IYL1"/>
<evidence type="ECO:0000313" key="11">
    <source>
        <dbReference type="Proteomes" id="UP000437446"/>
    </source>
</evidence>
<dbReference type="Proteomes" id="UP000285173">
    <property type="component" value="Unassembled WGS sequence"/>
</dbReference>
<keyword evidence="3" id="KW-0732">Signal</keyword>
<keyword evidence="2" id="KW-0802">TPR repeat</keyword>
<dbReference type="Proteomes" id="UP000283732">
    <property type="component" value="Unassembled WGS sequence"/>
</dbReference>
<dbReference type="Proteomes" id="UP000261088">
    <property type="component" value="Unassembled WGS sequence"/>
</dbReference>
<sequence length="408" mass="46471">MKRVLLTVALCVAASASFAQKKVVNEAQSIAKGSNADFGEARTLIKGALENPETKDDAKTWYVAGFIEDQQFNAERAKQILGQQPNEPVMYEALYGILPYFQKAYELDQLPNEKGKVKPKYTKDIKSILSANHVYLFNGGAYYFDKQEYKKAYDFFNQYVEISELPMFAGTQTAEKDSTFMTVQFYAAAAASLAKDSRLAIAALERAKNTPYRQYDVYQYLCYEYGEARTAQDSVMLEKTFEEGMQVFPDSAFFLNNLINTYIYSNRNEKALEMLNVAIQKNPNDANLYNVMGRVYETGLKDYANAEKNFQIALEKDPNLTDALSNIGRIYYNQGVNKLSEANMINDSKKYQEELGMAKDLFKKALPYYKKAHEAEPEKMDNMIALRGIYYNLNMGPELEAIEAEMNK</sequence>
<reference evidence="4 11" key="2">
    <citation type="journal article" date="2019" name="Nat. Med.">
        <title>A library of human gut bacterial isolates paired with longitudinal multiomics data enables mechanistic microbiome research.</title>
        <authorList>
            <person name="Poyet M."/>
            <person name="Groussin M."/>
            <person name="Gibbons S.M."/>
            <person name="Avila-Pacheco J."/>
            <person name="Jiang X."/>
            <person name="Kearney S.M."/>
            <person name="Perrotta A.R."/>
            <person name="Berdy B."/>
            <person name="Zhao S."/>
            <person name="Lieberman T.D."/>
            <person name="Swanson P.K."/>
            <person name="Smith M."/>
            <person name="Roesemann S."/>
            <person name="Alexander J.E."/>
            <person name="Rich S.A."/>
            <person name="Livny J."/>
            <person name="Vlamakis H."/>
            <person name="Clish C."/>
            <person name="Bullock K."/>
            <person name="Deik A."/>
            <person name="Scott J."/>
            <person name="Pierce K.A."/>
            <person name="Xavier R.J."/>
            <person name="Alm E.J."/>
        </authorList>
    </citation>
    <scope>NUCLEOTIDE SEQUENCE [LARGE SCALE GENOMIC DNA]</scope>
    <source>
        <strain evidence="4 11">BIOML-A25</strain>
    </source>
</reference>
<feature type="signal peptide" evidence="3">
    <location>
        <begin position="1"/>
        <end position="19"/>
    </location>
</feature>
<dbReference type="PANTHER" id="PTHR44943:SF8">
    <property type="entry name" value="TPR REPEAT-CONTAINING PROTEIN MJ0263"/>
    <property type="match status" value="1"/>
</dbReference>
<evidence type="ECO:0000313" key="6">
    <source>
        <dbReference type="EMBL" id="RGZ44960.1"/>
    </source>
</evidence>
<dbReference type="RefSeq" id="WP_005643264.1">
    <property type="nucleotide sequence ID" value="NZ_BAABZJ010000001.1"/>
</dbReference>
<reference evidence="8 9" key="1">
    <citation type="submission" date="2018-08" db="EMBL/GenBank/DDBJ databases">
        <title>A genome reference for cultivated species of the human gut microbiota.</title>
        <authorList>
            <person name="Zou Y."/>
            <person name="Xue W."/>
            <person name="Luo G."/>
        </authorList>
    </citation>
    <scope>NUCLEOTIDE SEQUENCE [LARGE SCALE GENOMIC DNA]</scope>
    <source>
        <strain evidence="7 9">AM16-50</strain>
        <strain evidence="6 10">AM50-15</strain>
        <strain evidence="5 8">OM05-11AA</strain>
    </source>
</reference>
<evidence type="ECO:0000256" key="3">
    <source>
        <dbReference type="SAM" id="SignalP"/>
    </source>
</evidence>
<name>A0A3R6IYL1_9BACT</name>
<dbReference type="Proteomes" id="UP000437446">
    <property type="component" value="Unassembled WGS sequence"/>
</dbReference>
<evidence type="ECO:0000313" key="5">
    <source>
        <dbReference type="EMBL" id="RGN54308.1"/>
    </source>
</evidence>
<dbReference type="Gene3D" id="1.25.40.10">
    <property type="entry name" value="Tetratricopeptide repeat domain"/>
    <property type="match status" value="1"/>
</dbReference>
<dbReference type="InterPro" id="IPR019734">
    <property type="entry name" value="TPR_rpt"/>
</dbReference>
<evidence type="ECO:0000256" key="1">
    <source>
        <dbReference type="ARBA" id="ARBA00022737"/>
    </source>
</evidence>
<dbReference type="SUPFAM" id="SSF48452">
    <property type="entry name" value="TPR-like"/>
    <property type="match status" value="1"/>
</dbReference>
<dbReference type="InterPro" id="IPR051685">
    <property type="entry name" value="Ycf3/AcsC/BcsC/TPR_MFPF"/>
</dbReference>
<organism evidence="7 9">
    <name type="scientific">Parabacteroides merdae</name>
    <dbReference type="NCBI Taxonomy" id="46503"/>
    <lineage>
        <taxon>Bacteria</taxon>
        <taxon>Pseudomonadati</taxon>
        <taxon>Bacteroidota</taxon>
        <taxon>Bacteroidia</taxon>
        <taxon>Bacteroidales</taxon>
        <taxon>Tannerellaceae</taxon>
        <taxon>Parabacteroides</taxon>
    </lineage>
</organism>
<dbReference type="PANTHER" id="PTHR44943">
    <property type="entry name" value="CELLULOSE SYNTHASE OPERON PROTEIN C"/>
    <property type="match status" value="1"/>
</dbReference>
<dbReference type="EMBL" id="QRKC01000002">
    <property type="protein sequence ID" value="RHH78596.1"/>
    <property type="molecule type" value="Genomic_DNA"/>
</dbReference>
<feature type="chain" id="PRO_5043188268" evidence="3">
    <location>
        <begin position="20"/>
        <end position="408"/>
    </location>
</feature>